<protein>
    <submittedName>
        <fullName evidence="1">Uncharacterized protein</fullName>
    </submittedName>
</protein>
<name>A0ABD4U5T5_STRAP</name>
<accession>A0ABD4U5T5</accession>
<dbReference type="AlphaFoldDB" id="A0ABD4U5T5"/>
<dbReference type="RefSeq" id="WP_264348459.1">
    <property type="nucleotide sequence ID" value="NZ_JAPAIP010000027.1"/>
</dbReference>
<organism evidence="1 2">
    <name type="scientific">Streptococcus anginosus</name>
    <dbReference type="NCBI Taxonomy" id="1328"/>
    <lineage>
        <taxon>Bacteria</taxon>
        <taxon>Bacillati</taxon>
        <taxon>Bacillota</taxon>
        <taxon>Bacilli</taxon>
        <taxon>Lactobacillales</taxon>
        <taxon>Streptococcaceae</taxon>
        <taxon>Streptococcus</taxon>
        <taxon>Streptococcus anginosus group</taxon>
    </lineage>
</organism>
<reference evidence="1 2" key="1">
    <citation type="submission" date="2022-10" db="EMBL/GenBank/DDBJ databases">
        <title>Comparative genomic study of S. anginosus.</title>
        <authorList>
            <person name="Prasad A."/>
            <person name="Ene A."/>
            <person name="Jablonska S."/>
            <person name="Du J."/>
            <person name="Wolfe A.J."/>
            <person name="Putonti C."/>
        </authorList>
    </citation>
    <scope>NUCLEOTIDE SEQUENCE [LARGE SCALE GENOMIC DNA]</scope>
    <source>
        <strain evidence="1 2">UMB1339</strain>
    </source>
</reference>
<evidence type="ECO:0000313" key="1">
    <source>
        <dbReference type="EMBL" id="MCW1077129.1"/>
    </source>
</evidence>
<evidence type="ECO:0000313" key="2">
    <source>
        <dbReference type="Proteomes" id="UP001208682"/>
    </source>
</evidence>
<comment type="caution">
    <text evidence="1">The sequence shown here is derived from an EMBL/GenBank/DDBJ whole genome shotgun (WGS) entry which is preliminary data.</text>
</comment>
<sequence>MKRLTTYSILTSSDDKEEQHMKEVEAIFSKIYGLVNYLCVYDISYVDKYHSKIIKPKYEYNELHNFEEILEKTDFKNGIDIFLDDEDTLVFIVYGQGYKYQDEYSLVTTKITVSTIGKFEAFAEFLKI</sequence>
<gene>
    <name evidence="1" type="ORF">OJ589_08225</name>
</gene>
<dbReference type="EMBL" id="JAPAIP010000027">
    <property type="protein sequence ID" value="MCW1077129.1"/>
    <property type="molecule type" value="Genomic_DNA"/>
</dbReference>
<dbReference type="Proteomes" id="UP001208682">
    <property type="component" value="Unassembled WGS sequence"/>
</dbReference>
<proteinExistence type="predicted"/>